<comment type="caution">
    <text evidence="1">The sequence shown here is derived from an EMBL/GenBank/DDBJ whole genome shotgun (WGS) entry which is preliminary data.</text>
</comment>
<reference evidence="1" key="1">
    <citation type="submission" date="2021-06" db="EMBL/GenBank/DDBJ databases">
        <title>Comparative genomics, transcriptomics and evolutionary studies reveal genomic signatures of adaptation to plant cell wall in hemibiotrophic fungi.</title>
        <authorList>
            <consortium name="DOE Joint Genome Institute"/>
            <person name="Baroncelli R."/>
            <person name="Diaz J.F."/>
            <person name="Benocci T."/>
            <person name="Peng M."/>
            <person name="Battaglia E."/>
            <person name="Haridas S."/>
            <person name="Andreopoulos W."/>
            <person name="Labutti K."/>
            <person name="Pangilinan J."/>
            <person name="Floch G.L."/>
            <person name="Makela M.R."/>
            <person name="Henrissat B."/>
            <person name="Grigoriev I.V."/>
            <person name="Crouch J.A."/>
            <person name="De Vries R.P."/>
            <person name="Sukno S.A."/>
            <person name="Thon M.R."/>
        </authorList>
    </citation>
    <scope>NUCLEOTIDE SEQUENCE</scope>
    <source>
        <strain evidence="1">CBS 125086</strain>
    </source>
</reference>
<proteinExistence type="predicted"/>
<gene>
    <name evidence="1" type="ORF">LY79DRAFT_555105</name>
</gene>
<sequence>MHLILTGATGLVGSGVLDAMIKMKDVTKISVLSRRPVPMAEDAKDPRVDVIIHKDFEKYDTELLDKLKGANGVVWALGISQNQVSKEAYVKITKDYALAAAKAFADLAPGDEPFRFVYVSGEGATQTPGRFSAIFARVKGETETALSEMRAENPRLRTESIRPAYVDNKDHDAIKPYVPTPDVTYKVTATVLGTPIRAFAPSYHSPTEALGKFMAEMAMGKVDSGLAAGGKDIVTLNGGLRVVSNVAFRRLAGLA</sequence>
<protein>
    <submittedName>
        <fullName evidence="1">Nucleoside-diphosphate-sugar epimerase</fullName>
    </submittedName>
</protein>
<dbReference type="AlphaFoldDB" id="A0AAD8PYB1"/>
<dbReference type="EMBL" id="JAHLJV010000032">
    <property type="protein sequence ID" value="KAK1590353.1"/>
    <property type="molecule type" value="Genomic_DNA"/>
</dbReference>
<dbReference type="InterPro" id="IPR036291">
    <property type="entry name" value="NAD(P)-bd_dom_sf"/>
</dbReference>
<dbReference type="PANTHER" id="PTHR14097:SF8">
    <property type="entry name" value="NAD(P)-BINDING DOMAIN-CONTAINING PROTEIN"/>
    <property type="match status" value="1"/>
</dbReference>
<evidence type="ECO:0000313" key="2">
    <source>
        <dbReference type="Proteomes" id="UP001230504"/>
    </source>
</evidence>
<dbReference type="GeneID" id="85442137"/>
<dbReference type="Gene3D" id="3.40.50.720">
    <property type="entry name" value="NAD(P)-binding Rossmann-like Domain"/>
    <property type="match status" value="1"/>
</dbReference>
<name>A0AAD8PYB1_9PEZI</name>
<dbReference type="SUPFAM" id="SSF51735">
    <property type="entry name" value="NAD(P)-binding Rossmann-fold domains"/>
    <property type="match status" value="1"/>
</dbReference>
<dbReference type="PANTHER" id="PTHR14097">
    <property type="entry name" value="OXIDOREDUCTASE HTATIP2"/>
    <property type="match status" value="1"/>
</dbReference>
<dbReference type="RefSeq" id="XP_060413847.1">
    <property type="nucleotide sequence ID" value="XM_060557897.1"/>
</dbReference>
<accession>A0AAD8PYB1</accession>
<organism evidence="1 2">
    <name type="scientific">Colletotrichum navitas</name>
    <dbReference type="NCBI Taxonomy" id="681940"/>
    <lineage>
        <taxon>Eukaryota</taxon>
        <taxon>Fungi</taxon>
        <taxon>Dikarya</taxon>
        <taxon>Ascomycota</taxon>
        <taxon>Pezizomycotina</taxon>
        <taxon>Sordariomycetes</taxon>
        <taxon>Hypocreomycetidae</taxon>
        <taxon>Glomerellales</taxon>
        <taxon>Glomerellaceae</taxon>
        <taxon>Colletotrichum</taxon>
        <taxon>Colletotrichum graminicola species complex</taxon>
    </lineage>
</organism>
<keyword evidence="2" id="KW-1185">Reference proteome</keyword>
<dbReference type="Proteomes" id="UP001230504">
    <property type="component" value="Unassembled WGS sequence"/>
</dbReference>
<evidence type="ECO:0000313" key="1">
    <source>
        <dbReference type="EMBL" id="KAK1590353.1"/>
    </source>
</evidence>